<evidence type="ECO:0000256" key="1">
    <source>
        <dbReference type="ARBA" id="ARBA00038215"/>
    </source>
</evidence>
<keyword evidence="3" id="KW-0472">Membrane</keyword>
<keyword evidence="6" id="KW-1185">Reference proteome</keyword>
<evidence type="ECO:0000313" key="6">
    <source>
        <dbReference type="Proteomes" id="UP000027265"/>
    </source>
</evidence>
<organism evidence="5 6">
    <name type="scientific">Jaapia argillacea MUCL 33604</name>
    <dbReference type="NCBI Taxonomy" id="933084"/>
    <lineage>
        <taxon>Eukaryota</taxon>
        <taxon>Fungi</taxon>
        <taxon>Dikarya</taxon>
        <taxon>Basidiomycota</taxon>
        <taxon>Agaricomycotina</taxon>
        <taxon>Agaricomycetes</taxon>
        <taxon>Agaricomycetidae</taxon>
        <taxon>Jaapiales</taxon>
        <taxon>Jaapiaceae</taxon>
        <taxon>Jaapia</taxon>
    </lineage>
</organism>
<dbReference type="STRING" id="933084.A0A067PCL7"/>
<dbReference type="InterPro" id="IPR050491">
    <property type="entry name" value="AmpC-like"/>
</dbReference>
<evidence type="ECO:0000256" key="3">
    <source>
        <dbReference type="SAM" id="Phobius"/>
    </source>
</evidence>
<dbReference type="Proteomes" id="UP000027265">
    <property type="component" value="Unassembled WGS sequence"/>
</dbReference>
<dbReference type="InParanoid" id="A0A067PCL7"/>
<dbReference type="InterPro" id="IPR012338">
    <property type="entry name" value="Beta-lactam/transpept-like"/>
</dbReference>
<keyword evidence="3" id="KW-0812">Transmembrane</keyword>
<comment type="similarity">
    <text evidence="1">Belongs to the peptidase S12 family.</text>
</comment>
<evidence type="ECO:0000256" key="2">
    <source>
        <dbReference type="SAM" id="MobiDB-lite"/>
    </source>
</evidence>
<protein>
    <recommendedName>
        <fullName evidence="4">Beta-lactamase-related domain-containing protein</fullName>
    </recommendedName>
</protein>
<dbReference type="SUPFAM" id="SSF56601">
    <property type="entry name" value="beta-lactamase/transpeptidase-like"/>
    <property type="match status" value="1"/>
</dbReference>
<feature type="region of interest" description="Disordered" evidence="2">
    <location>
        <begin position="424"/>
        <end position="459"/>
    </location>
</feature>
<feature type="transmembrane region" description="Helical" evidence="3">
    <location>
        <begin position="12"/>
        <end position="32"/>
    </location>
</feature>
<proteinExistence type="inferred from homology"/>
<sequence>MSVHEATCFQPLRLLAIILFLLGIGINVVLAVESRDTKLLSSDFDSFAETVRQDWGVPGISLSVVKLTNNSFYASPEVDIRTYGVAGINRPVDAQTTFGMASNSKLFTAAAIGSLVDAGKLNWTTPIRDVLPGEFSLLNDFDGRQITIRDALSHRSGLPRHDFSMERVDGPGQLAIAIGRIQHLEPSAQFRDIWQYNNQMFMTGARIVEKVTGMAFQQYVSSHFFNHPLINMTRTSYQEDETYSHGYELYPGNRTAFSFPWVLAQVGAGAGGVISTPGDMAKWVAFLMKTMNAATLGTPVPAGSTPLSPESLMTLATGYMLETGFPQYPEISGVSYGQGVELLSYQGVNVWRHGGSMPGMGSEVFWVPEAGVGVAVMGNTMVEAEDIAVILGFRVLEELIGLPLQPDWNGRFLAANNITLLNTTSSTPPKRSLRPLTRNSRSLCPPPQRLSTRKPPSRRQIQNATFTDPSHYIGYFNNPGYGNLTICPTPDTAHLYSTPVECQSLLYDLIAGGTYVPSEPPKDTLTLLVIAPRIFMDYIQLSYNGDSTFTGTIFLIAKPDEGRTWPISWVMGEMGAAFTVGKEGVVGMDWWGIWGAGVAAVEDPEQVEVSFQRTA</sequence>
<dbReference type="PANTHER" id="PTHR46825:SF9">
    <property type="entry name" value="BETA-LACTAMASE-RELATED DOMAIN-CONTAINING PROTEIN"/>
    <property type="match status" value="1"/>
</dbReference>
<dbReference type="EMBL" id="KL197739">
    <property type="protein sequence ID" value="KDQ52479.1"/>
    <property type="molecule type" value="Genomic_DNA"/>
</dbReference>
<keyword evidence="3" id="KW-1133">Transmembrane helix</keyword>
<dbReference type="PANTHER" id="PTHR46825">
    <property type="entry name" value="D-ALANYL-D-ALANINE-CARBOXYPEPTIDASE/ENDOPEPTIDASE AMPH"/>
    <property type="match status" value="1"/>
</dbReference>
<name>A0A067PCL7_9AGAM</name>
<dbReference type="Pfam" id="PF00144">
    <property type="entry name" value="Beta-lactamase"/>
    <property type="match status" value="1"/>
</dbReference>
<evidence type="ECO:0000259" key="4">
    <source>
        <dbReference type="Pfam" id="PF00144"/>
    </source>
</evidence>
<dbReference type="OrthoDB" id="5946976at2759"/>
<reference evidence="6" key="1">
    <citation type="journal article" date="2014" name="Proc. Natl. Acad. Sci. U.S.A.">
        <title>Extensive sampling of basidiomycete genomes demonstrates inadequacy of the white-rot/brown-rot paradigm for wood decay fungi.</title>
        <authorList>
            <person name="Riley R."/>
            <person name="Salamov A.A."/>
            <person name="Brown D.W."/>
            <person name="Nagy L.G."/>
            <person name="Floudas D."/>
            <person name="Held B.W."/>
            <person name="Levasseur A."/>
            <person name="Lombard V."/>
            <person name="Morin E."/>
            <person name="Otillar R."/>
            <person name="Lindquist E.A."/>
            <person name="Sun H."/>
            <person name="LaButti K.M."/>
            <person name="Schmutz J."/>
            <person name="Jabbour D."/>
            <person name="Luo H."/>
            <person name="Baker S.E."/>
            <person name="Pisabarro A.G."/>
            <person name="Walton J.D."/>
            <person name="Blanchette R.A."/>
            <person name="Henrissat B."/>
            <person name="Martin F."/>
            <person name="Cullen D."/>
            <person name="Hibbett D.S."/>
            <person name="Grigoriev I.V."/>
        </authorList>
    </citation>
    <scope>NUCLEOTIDE SEQUENCE [LARGE SCALE GENOMIC DNA]</scope>
    <source>
        <strain evidence="6">MUCL 33604</strain>
    </source>
</reference>
<evidence type="ECO:0000313" key="5">
    <source>
        <dbReference type="EMBL" id="KDQ52479.1"/>
    </source>
</evidence>
<feature type="domain" description="Beta-lactamase-related" evidence="4">
    <location>
        <begin position="48"/>
        <end position="386"/>
    </location>
</feature>
<dbReference type="InterPro" id="IPR001466">
    <property type="entry name" value="Beta-lactam-related"/>
</dbReference>
<accession>A0A067PCL7</accession>
<gene>
    <name evidence="5" type="ORF">JAAARDRAFT_61796</name>
</gene>
<dbReference type="HOGENOM" id="CLU_020027_14_0_1"/>
<dbReference type="Gene3D" id="3.40.710.10">
    <property type="entry name" value="DD-peptidase/beta-lactamase superfamily"/>
    <property type="match status" value="1"/>
</dbReference>
<dbReference type="AlphaFoldDB" id="A0A067PCL7"/>